<proteinExistence type="predicted"/>
<dbReference type="AlphaFoldDB" id="A0AAV4WUE2"/>
<keyword evidence="2" id="KW-1185">Reference proteome</keyword>
<reference evidence="1 2" key="1">
    <citation type="submission" date="2021-06" db="EMBL/GenBank/DDBJ databases">
        <title>Caerostris extrusa draft genome.</title>
        <authorList>
            <person name="Kono N."/>
            <person name="Arakawa K."/>
        </authorList>
    </citation>
    <scope>NUCLEOTIDE SEQUENCE [LARGE SCALE GENOMIC DNA]</scope>
</reference>
<dbReference type="Proteomes" id="UP001054945">
    <property type="component" value="Unassembled WGS sequence"/>
</dbReference>
<evidence type="ECO:0000313" key="2">
    <source>
        <dbReference type="Proteomes" id="UP001054945"/>
    </source>
</evidence>
<dbReference type="EMBL" id="BPLR01016718">
    <property type="protein sequence ID" value="GIY85948.1"/>
    <property type="molecule type" value="Genomic_DNA"/>
</dbReference>
<protein>
    <submittedName>
        <fullName evidence="1">Uncharacterized protein</fullName>
    </submittedName>
</protein>
<evidence type="ECO:0000313" key="1">
    <source>
        <dbReference type="EMBL" id="GIY85948.1"/>
    </source>
</evidence>
<name>A0AAV4WUE2_CAEEX</name>
<sequence>MLSVHPRTTAAEGAGKTINYFEPVKSKYLHSQQLPDLDPTSKLVNPSLCFLFNPNVAQISVASPTAILNSVQRFSH</sequence>
<comment type="caution">
    <text evidence="1">The sequence shown here is derived from an EMBL/GenBank/DDBJ whole genome shotgun (WGS) entry which is preliminary data.</text>
</comment>
<accession>A0AAV4WUE2</accession>
<gene>
    <name evidence="1" type="ORF">CEXT_567001</name>
</gene>
<organism evidence="1 2">
    <name type="scientific">Caerostris extrusa</name>
    <name type="common">Bark spider</name>
    <name type="synonym">Caerostris bankana</name>
    <dbReference type="NCBI Taxonomy" id="172846"/>
    <lineage>
        <taxon>Eukaryota</taxon>
        <taxon>Metazoa</taxon>
        <taxon>Ecdysozoa</taxon>
        <taxon>Arthropoda</taxon>
        <taxon>Chelicerata</taxon>
        <taxon>Arachnida</taxon>
        <taxon>Araneae</taxon>
        <taxon>Araneomorphae</taxon>
        <taxon>Entelegynae</taxon>
        <taxon>Araneoidea</taxon>
        <taxon>Araneidae</taxon>
        <taxon>Caerostris</taxon>
    </lineage>
</organism>